<comment type="caution">
    <text evidence="1">The sequence shown here is derived from an EMBL/GenBank/DDBJ whole genome shotgun (WGS) entry which is preliminary data.</text>
</comment>
<proteinExistence type="predicted"/>
<keyword evidence="2" id="KW-1185">Reference proteome</keyword>
<dbReference type="OrthoDB" id="6215512at2"/>
<gene>
    <name evidence="1" type="ORF">DZ860_11895</name>
</gene>
<protein>
    <submittedName>
        <fullName evidence="1">Uncharacterized protein</fullName>
    </submittedName>
</protein>
<organism evidence="1 2">
    <name type="scientific">Vibrio sinensis</name>
    <dbReference type="NCBI Taxonomy" id="2302434"/>
    <lineage>
        <taxon>Bacteria</taxon>
        <taxon>Pseudomonadati</taxon>
        <taxon>Pseudomonadota</taxon>
        <taxon>Gammaproteobacteria</taxon>
        <taxon>Vibrionales</taxon>
        <taxon>Vibrionaceae</taxon>
        <taxon>Vibrio</taxon>
    </lineage>
</organism>
<sequence>MINDQEMITTLDELQQFLLAIENGGFGLDGVAGVALATSNKDGRRFVAALDDNHQLVLARWVTEEVFQTGQEMVRNGINKSH</sequence>
<dbReference type="Proteomes" id="UP000273252">
    <property type="component" value="Unassembled WGS sequence"/>
</dbReference>
<evidence type="ECO:0000313" key="2">
    <source>
        <dbReference type="Proteomes" id="UP000273252"/>
    </source>
</evidence>
<reference evidence="1 2" key="1">
    <citation type="submission" date="2018-08" db="EMBL/GenBank/DDBJ databases">
        <title>Vibrio isolated from the Eastern China Marginal Seas.</title>
        <authorList>
            <person name="Li Y."/>
        </authorList>
    </citation>
    <scope>NUCLEOTIDE SEQUENCE [LARGE SCALE GENOMIC DNA]</scope>
    <source>
        <strain evidence="1 2">BEI233</strain>
    </source>
</reference>
<evidence type="ECO:0000313" key="1">
    <source>
        <dbReference type="EMBL" id="RJX71025.1"/>
    </source>
</evidence>
<dbReference type="RefSeq" id="WP_120031533.1">
    <property type="nucleotide sequence ID" value="NZ_QVMU01000009.1"/>
</dbReference>
<accession>A0A3A6QF77</accession>
<name>A0A3A6QF77_9VIBR</name>
<dbReference type="EMBL" id="QVMU01000009">
    <property type="protein sequence ID" value="RJX71025.1"/>
    <property type="molecule type" value="Genomic_DNA"/>
</dbReference>
<dbReference type="AlphaFoldDB" id="A0A3A6QF77"/>